<feature type="transmembrane region" description="Helical" evidence="7">
    <location>
        <begin position="402"/>
        <end position="425"/>
    </location>
</feature>
<dbReference type="PANTHER" id="PTHR10283:SF82">
    <property type="entry name" value="SOLUTE CARRIER FAMILY 13 MEMBER 2"/>
    <property type="match status" value="1"/>
</dbReference>
<evidence type="ECO:0000313" key="9">
    <source>
        <dbReference type="EMBL" id="HJA71695.1"/>
    </source>
</evidence>
<evidence type="ECO:0000256" key="5">
    <source>
        <dbReference type="ARBA" id="ARBA00022989"/>
    </source>
</evidence>
<dbReference type="Pfam" id="PF03600">
    <property type="entry name" value="CitMHS"/>
    <property type="match status" value="1"/>
</dbReference>
<gene>
    <name evidence="9" type="ORF">IAA07_08995</name>
</gene>
<feature type="transmembrane region" description="Helical" evidence="7">
    <location>
        <begin position="212"/>
        <end position="234"/>
    </location>
</feature>
<keyword evidence="5 7" id="KW-1133">Transmembrane helix</keyword>
<accession>A0A9D2KPR7</accession>
<comment type="subcellular location">
    <subcellularLocation>
        <location evidence="1">Membrane</location>
        <topology evidence="1">Multi-pass membrane protein</topology>
    </subcellularLocation>
</comment>
<dbReference type="GO" id="GO:0005886">
    <property type="term" value="C:plasma membrane"/>
    <property type="evidence" value="ECO:0007669"/>
    <property type="project" value="TreeGrafter"/>
</dbReference>
<evidence type="ECO:0000256" key="6">
    <source>
        <dbReference type="ARBA" id="ARBA00023136"/>
    </source>
</evidence>
<evidence type="ECO:0000256" key="3">
    <source>
        <dbReference type="ARBA" id="ARBA00022448"/>
    </source>
</evidence>
<proteinExistence type="inferred from homology"/>
<name>A0A9D2KPR7_9FIRM</name>
<dbReference type="PANTHER" id="PTHR10283">
    <property type="entry name" value="SOLUTE CARRIER FAMILY 13 MEMBER"/>
    <property type="match status" value="1"/>
</dbReference>
<evidence type="ECO:0000259" key="8">
    <source>
        <dbReference type="Pfam" id="PF03600"/>
    </source>
</evidence>
<evidence type="ECO:0000256" key="4">
    <source>
        <dbReference type="ARBA" id="ARBA00022692"/>
    </source>
</evidence>
<dbReference type="InterPro" id="IPR004680">
    <property type="entry name" value="Cit_transptr-like_dom"/>
</dbReference>
<dbReference type="GO" id="GO:0022857">
    <property type="term" value="F:transmembrane transporter activity"/>
    <property type="evidence" value="ECO:0007669"/>
    <property type="project" value="TreeGrafter"/>
</dbReference>
<evidence type="ECO:0000256" key="1">
    <source>
        <dbReference type="ARBA" id="ARBA00004141"/>
    </source>
</evidence>
<feature type="transmembrane region" description="Helical" evidence="7">
    <location>
        <begin position="169"/>
        <end position="192"/>
    </location>
</feature>
<feature type="transmembrane region" description="Helical" evidence="7">
    <location>
        <begin position="115"/>
        <end position="134"/>
    </location>
</feature>
<sequence length="469" mass="49830">MDKKRTLSVVLAAAVFLICSFSGPALGLDVPRAGTALGLVLAGVVLWVTNQFDLVVGSLLIGIGAIVLGLIPVSDFQTKFGTSSFLTMFGMMTVSQGATHTNITRRLAFFFLYKFGRSPALILLAVCIVTGIVSAFCSNLATTVVMSSICIGILIELNEEKGKSGLGKAMMLCIPIFSMVGGMALISGSPSMNTVGVTSLEEATGGACTITYGQWAAVGIICALALTIPTWFIYKTYFKVPHKSEKVIEPEYFKEKLIALGPMAGSEMRWIITVALMVGTMVAGVLTTPVASLLFGFITICPIIGTVKCSEAMKGLPLNVLMVSGMAPIIALLFNEYGIGDWITRDLAAHLEGMPVFVLMLVLALFLTVVNNVFANATAGIIAVCVAAFAPMVMAMGYNPSIILLPAIFMGACTVVLGVQINVVLTYDYGYWEMKDPVIPGCIISVLWTVIICIIAYFVGPLVGMSYYL</sequence>
<feature type="transmembrane region" description="Helical" evidence="7">
    <location>
        <begin position="437"/>
        <end position="459"/>
    </location>
</feature>
<keyword evidence="3" id="KW-0813">Transport</keyword>
<feature type="transmembrane region" description="Helical" evidence="7">
    <location>
        <begin position="51"/>
        <end position="71"/>
    </location>
</feature>
<evidence type="ECO:0000313" key="10">
    <source>
        <dbReference type="Proteomes" id="UP000823900"/>
    </source>
</evidence>
<evidence type="ECO:0000256" key="7">
    <source>
        <dbReference type="SAM" id="Phobius"/>
    </source>
</evidence>
<protein>
    <submittedName>
        <fullName evidence="9">Anion permease</fullName>
    </submittedName>
</protein>
<dbReference type="AlphaFoldDB" id="A0A9D2KPR7"/>
<dbReference type="Proteomes" id="UP000823900">
    <property type="component" value="Unassembled WGS sequence"/>
</dbReference>
<evidence type="ECO:0000256" key="2">
    <source>
        <dbReference type="ARBA" id="ARBA00006772"/>
    </source>
</evidence>
<keyword evidence="6 7" id="KW-0472">Membrane</keyword>
<organism evidence="9 10">
    <name type="scientific">Candidatus Lachnoclostridium stercoravium</name>
    <dbReference type="NCBI Taxonomy" id="2838633"/>
    <lineage>
        <taxon>Bacteria</taxon>
        <taxon>Bacillati</taxon>
        <taxon>Bacillota</taxon>
        <taxon>Clostridia</taxon>
        <taxon>Lachnospirales</taxon>
        <taxon>Lachnospiraceae</taxon>
    </lineage>
</organism>
<comment type="caution">
    <text evidence="9">The sequence shown here is derived from an EMBL/GenBank/DDBJ whole genome shotgun (WGS) entry which is preliminary data.</text>
</comment>
<dbReference type="EMBL" id="DWZA01000077">
    <property type="protein sequence ID" value="HJA71695.1"/>
    <property type="molecule type" value="Genomic_DNA"/>
</dbReference>
<feature type="domain" description="Citrate transporter-like" evidence="8">
    <location>
        <begin position="44"/>
        <end position="399"/>
    </location>
</feature>
<reference evidence="9" key="1">
    <citation type="journal article" date="2021" name="PeerJ">
        <title>Extensive microbial diversity within the chicken gut microbiome revealed by metagenomics and culture.</title>
        <authorList>
            <person name="Gilroy R."/>
            <person name="Ravi A."/>
            <person name="Getino M."/>
            <person name="Pursley I."/>
            <person name="Horton D.L."/>
            <person name="Alikhan N.F."/>
            <person name="Baker D."/>
            <person name="Gharbi K."/>
            <person name="Hall N."/>
            <person name="Watson M."/>
            <person name="Adriaenssens E.M."/>
            <person name="Foster-Nyarko E."/>
            <person name="Jarju S."/>
            <person name="Secka A."/>
            <person name="Antonio M."/>
            <person name="Oren A."/>
            <person name="Chaudhuri R.R."/>
            <person name="La Ragione R."/>
            <person name="Hildebrand F."/>
            <person name="Pallen M.J."/>
        </authorList>
    </citation>
    <scope>NUCLEOTIDE SEQUENCE</scope>
    <source>
        <strain evidence="9">CHK178-16964</strain>
    </source>
</reference>
<comment type="similarity">
    <text evidence="2">Belongs to the SLC13A/DASS transporter (TC 2.A.47) family. NADC subfamily.</text>
</comment>
<feature type="transmembrane region" description="Helical" evidence="7">
    <location>
        <begin position="373"/>
        <end position="395"/>
    </location>
</feature>
<feature type="transmembrane region" description="Helical" evidence="7">
    <location>
        <begin position="318"/>
        <end position="335"/>
    </location>
</feature>
<keyword evidence="4 7" id="KW-0812">Transmembrane</keyword>
<reference evidence="9" key="2">
    <citation type="submission" date="2021-04" db="EMBL/GenBank/DDBJ databases">
        <authorList>
            <person name="Gilroy R."/>
        </authorList>
    </citation>
    <scope>NUCLEOTIDE SEQUENCE</scope>
    <source>
        <strain evidence="9">CHK178-16964</strain>
    </source>
</reference>
<feature type="transmembrane region" description="Helical" evidence="7">
    <location>
        <begin position="347"/>
        <end position="367"/>
    </location>
</feature>
<feature type="transmembrane region" description="Helical" evidence="7">
    <location>
        <begin position="270"/>
        <end position="298"/>
    </location>
</feature>